<proteinExistence type="inferred from homology"/>
<evidence type="ECO:0000256" key="5">
    <source>
        <dbReference type="ARBA" id="ARBA00022970"/>
    </source>
</evidence>
<evidence type="ECO:0000256" key="2">
    <source>
        <dbReference type="ARBA" id="ARBA00022448"/>
    </source>
</evidence>
<keyword evidence="7 8" id="KW-0472">Membrane</keyword>
<comment type="caution">
    <text evidence="10">The sequence shown here is derived from an EMBL/GenBank/DDBJ whole genome shotgun (WGS) entry which is preliminary data.</text>
</comment>
<evidence type="ECO:0000256" key="1">
    <source>
        <dbReference type="ARBA" id="ARBA00004651"/>
    </source>
</evidence>
<dbReference type="AlphaFoldDB" id="A0A5N5U8V7"/>
<dbReference type="GO" id="GO:0043190">
    <property type="term" value="C:ATP-binding cassette (ABC) transporter complex"/>
    <property type="evidence" value="ECO:0007669"/>
    <property type="project" value="InterPro"/>
</dbReference>
<dbReference type="NCBIfam" id="TIGR01726">
    <property type="entry name" value="HEQRo_perm_3TM"/>
    <property type="match status" value="1"/>
</dbReference>
<dbReference type="SUPFAM" id="SSF161098">
    <property type="entry name" value="MetI-like"/>
    <property type="match status" value="1"/>
</dbReference>
<keyword evidence="11" id="KW-1185">Reference proteome</keyword>
<evidence type="ECO:0000256" key="4">
    <source>
        <dbReference type="ARBA" id="ARBA00022692"/>
    </source>
</evidence>
<protein>
    <submittedName>
        <fullName evidence="10">ABC transporter permease subunit</fullName>
    </submittedName>
</protein>
<feature type="transmembrane region" description="Helical" evidence="8">
    <location>
        <begin position="94"/>
        <end position="117"/>
    </location>
</feature>
<dbReference type="RefSeq" id="WP_152134050.1">
    <property type="nucleotide sequence ID" value="NZ_QKKZ01000002.1"/>
</dbReference>
<dbReference type="GO" id="GO:0022857">
    <property type="term" value="F:transmembrane transporter activity"/>
    <property type="evidence" value="ECO:0007669"/>
    <property type="project" value="InterPro"/>
</dbReference>
<dbReference type="GO" id="GO:0006865">
    <property type="term" value="P:amino acid transport"/>
    <property type="evidence" value="ECO:0007669"/>
    <property type="project" value="UniProtKB-KW"/>
</dbReference>
<dbReference type="CDD" id="cd06261">
    <property type="entry name" value="TM_PBP2"/>
    <property type="match status" value="1"/>
</dbReference>
<feature type="transmembrane region" description="Helical" evidence="8">
    <location>
        <begin position="270"/>
        <end position="293"/>
    </location>
</feature>
<feature type="transmembrane region" description="Helical" evidence="8">
    <location>
        <begin position="129"/>
        <end position="152"/>
    </location>
</feature>
<evidence type="ECO:0000256" key="3">
    <source>
        <dbReference type="ARBA" id="ARBA00022475"/>
    </source>
</evidence>
<keyword evidence="3" id="KW-1003">Cell membrane</keyword>
<reference evidence="10 11" key="1">
    <citation type="submission" date="2019-10" db="EMBL/GenBank/DDBJ databases">
        <title>Unraveling microbial dark matter from salterns through culturing: the case of the genus Halosegnis.</title>
        <authorList>
            <person name="Duran-Viseras A."/>
            <person name="Andrei A.-S."/>
            <person name="Vera-Gargallo B."/>
            <person name="Ghai R."/>
            <person name="Sanchez-Porro C."/>
            <person name="Ventosa A."/>
        </authorList>
    </citation>
    <scope>NUCLEOTIDE SEQUENCE [LARGE SCALE GENOMIC DNA]</scope>
    <source>
        <strain evidence="10 11">F18-79</strain>
    </source>
</reference>
<dbReference type="InterPro" id="IPR035906">
    <property type="entry name" value="MetI-like_sf"/>
</dbReference>
<dbReference type="InterPro" id="IPR000515">
    <property type="entry name" value="MetI-like"/>
</dbReference>
<evidence type="ECO:0000256" key="8">
    <source>
        <dbReference type="RuleBase" id="RU363032"/>
    </source>
</evidence>
<keyword evidence="2 8" id="KW-0813">Transport</keyword>
<comment type="subcellular location">
    <subcellularLocation>
        <location evidence="1 8">Cell membrane</location>
        <topology evidence="1 8">Multi-pass membrane protein</topology>
    </subcellularLocation>
</comment>
<keyword evidence="4 8" id="KW-0812">Transmembrane</keyword>
<dbReference type="InterPro" id="IPR043429">
    <property type="entry name" value="ArtM/GltK/GlnP/TcyL/YhdX-like"/>
</dbReference>
<dbReference type="Gene3D" id="1.10.3720.10">
    <property type="entry name" value="MetI-like"/>
    <property type="match status" value="1"/>
</dbReference>
<comment type="similarity">
    <text evidence="8">Belongs to the binding-protein-dependent transport system permease family.</text>
</comment>
<evidence type="ECO:0000256" key="7">
    <source>
        <dbReference type="ARBA" id="ARBA00023136"/>
    </source>
</evidence>
<feature type="domain" description="ABC transmembrane type-1" evidence="9">
    <location>
        <begin position="93"/>
        <end position="293"/>
    </location>
</feature>
<dbReference type="EMBL" id="QKKZ01000002">
    <property type="protein sequence ID" value="KAB7514957.1"/>
    <property type="molecule type" value="Genomic_DNA"/>
</dbReference>
<dbReference type="Proteomes" id="UP000326865">
    <property type="component" value="Unassembled WGS sequence"/>
</dbReference>
<dbReference type="InterPro" id="IPR010065">
    <property type="entry name" value="AA_ABC_transptr_permease_3TM"/>
</dbReference>
<name>A0A5N5U8V7_9EURY</name>
<keyword evidence="5" id="KW-0029">Amino-acid transport</keyword>
<evidence type="ECO:0000313" key="11">
    <source>
        <dbReference type="Proteomes" id="UP000326865"/>
    </source>
</evidence>
<evidence type="ECO:0000256" key="6">
    <source>
        <dbReference type="ARBA" id="ARBA00022989"/>
    </source>
</evidence>
<dbReference type="PANTHER" id="PTHR30614">
    <property type="entry name" value="MEMBRANE COMPONENT OF AMINO ACID ABC TRANSPORTER"/>
    <property type="match status" value="1"/>
</dbReference>
<gene>
    <name evidence="10" type="ORF">DM867_07605</name>
</gene>
<sequence length="307" mass="33182">MSAASTVQGRVVKVTGSGLFRWLAFGVFWGYLVVRWLYQWVGADLLGMDPRAPLLPVETFRTLATTWDGTRIGGLFSFLRVAGDALPAAVTGTWLTIILTVVAMAAGLVIAVPLAVARVYGGPVTRWAALGYTELIRGTPLLAQLFVLYYGLSLSATLRELPFVGEGFIPAQAALVAMIGFTINSSAYQAEYIRSALRSVEVGQLTAGRAVGLSKLQTIRRIVLPQGLRYGIPGWSNELVYLIKYSSLAAFITVPELYKRTRDIASGNFRYFELLVVAGVIYLGLVLSASALMGRVEQRVAIPGLGE</sequence>
<evidence type="ECO:0000259" key="9">
    <source>
        <dbReference type="PROSITE" id="PS50928"/>
    </source>
</evidence>
<dbReference type="Pfam" id="PF00528">
    <property type="entry name" value="BPD_transp_1"/>
    <property type="match status" value="1"/>
</dbReference>
<keyword evidence="6 8" id="KW-1133">Transmembrane helix</keyword>
<organism evidence="10 11">
    <name type="scientific">Halosegnis rubeus</name>
    <dbReference type="NCBI Taxonomy" id="2212850"/>
    <lineage>
        <taxon>Archaea</taxon>
        <taxon>Methanobacteriati</taxon>
        <taxon>Methanobacteriota</taxon>
        <taxon>Stenosarchaea group</taxon>
        <taxon>Halobacteria</taxon>
        <taxon>Halobacteriales</taxon>
        <taxon>Natronomonadaceae</taxon>
        <taxon>Halosegnis</taxon>
    </lineage>
</organism>
<dbReference type="PROSITE" id="PS50928">
    <property type="entry name" value="ABC_TM1"/>
    <property type="match status" value="1"/>
</dbReference>
<evidence type="ECO:0000313" key="10">
    <source>
        <dbReference type="EMBL" id="KAB7514957.1"/>
    </source>
</evidence>
<dbReference type="PANTHER" id="PTHR30614:SF0">
    <property type="entry name" value="L-CYSTINE TRANSPORT SYSTEM PERMEASE PROTEIN TCYL"/>
    <property type="match status" value="1"/>
</dbReference>
<accession>A0A5N5U8V7</accession>
<feature type="transmembrane region" description="Helical" evidence="8">
    <location>
        <begin position="19"/>
        <end position="38"/>
    </location>
</feature>